<evidence type="ECO:0000256" key="6">
    <source>
        <dbReference type="ARBA" id="ARBA00023268"/>
    </source>
</evidence>
<dbReference type="SMART" id="SM00824">
    <property type="entry name" value="PKS_TE"/>
    <property type="match status" value="1"/>
</dbReference>
<dbReference type="InterPro" id="IPR016036">
    <property type="entry name" value="Malonyl_transacylase_ACP-bd"/>
</dbReference>
<dbReference type="InterPro" id="IPR001227">
    <property type="entry name" value="Ac_transferase_dom_sf"/>
</dbReference>
<protein>
    <submittedName>
        <fullName evidence="11">Uncharacterized protein</fullName>
    </submittedName>
</protein>
<organism evidence="11 12">
    <name type="scientific">Frankia canadensis</name>
    <dbReference type="NCBI Taxonomy" id="1836972"/>
    <lineage>
        <taxon>Bacteria</taxon>
        <taxon>Bacillati</taxon>
        <taxon>Actinomycetota</taxon>
        <taxon>Actinomycetes</taxon>
        <taxon>Frankiales</taxon>
        <taxon>Frankiaceae</taxon>
        <taxon>Frankia</taxon>
    </lineage>
</organism>
<dbReference type="FunFam" id="1.10.1200.10:FF:000007">
    <property type="entry name" value="Probable polyketide synthase pks17"/>
    <property type="match status" value="1"/>
</dbReference>
<dbReference type="SUPFAM" id="SSF55048">
    <property type="entry name" value="Probable ACP-binding domain of malonyl-CoA ACP transacylase"/>
    <property type="match status" value="1"/>
</dbReference>
<dbReference type="Pfam" id="PF16197">
    <property type="entry name" value="KAsynt_C_assoc"/>
    <property type="match status" value="1"/>
</dbReference>
<name>A0A2I2KWN1_9ACTN</name>
<dbReference type="OrthoDB" id="9778690at2"/>
<dbReference type="InterPro" id="IPR016039">
    <property type="entry name" value="Thiolase-like"/>
</dbReference>
<keyword evidence="3" id="KW-0597">Phosphoprotein</keyword>
<dbReference type="PROSITE" id="PS00012">
    <property type="entry name" value="PHOSPHOPANTETHEINE"/>
    <property type="match status" value="1"/>
</dbReference>
<evidence type="ECO:0000259" key="10">
    <source>
        <dbReference type="PROSITE" id="PS52004"/>
    </source>
</evidence>
<evidence type="ECO:0000256" key="7">
    <source>
        <dbReference type="ARBA" id="ARBA00023315"/>
    </source>
</evidence>
<feature type="domain" description="Carrier" evidence="9">
    <location>
        <begin position="1573"/>
        <end position="1648"/>
    </location>
</feature>
<dbReference type="InterPro" id="IPR006162">
    <property type="entry name" value="Ppantetheine_attach_site"/>
</dbReference>
<dbReference type="InterPro" id="IPR057326">
    <property type="entry name" value="KR_dom"/>
</dbReference>
<dbReference type="InterPro" id="IPR014043">
    <property type="entry name" value="Acyl_transferase_dom"/>
</dbReference>
<evidence type="ECO:0000259" key="9">
    <source>
        <dbReference type="PROSITE" id="PS50075"/>
    </source>
</evidence>
<keyword evidence="12" id="KW-1185">Reference proteome</keyword>
<evidence type="ECO:0000256" key="1">
    <source>
        <dbReference type="ARBA" id="ARBA00001957"/>
    </source>
</evidence>
<dbReference type="Gene3D" id="3.40.50.1820">
    <property type="entry name" value="alpha/beta hydrolase"/>
    <property type="match status" value="1"/>
</dbReference>
<gene>
    <name evidence="11" type="ORF">FRACA_400002</name>
</gene>
<evidence type="ECO:0000256" key="4">
    <source>
        <dbReference type="ARBA" id="ARBA00022679"/>
    </source>
</evidence>
<evidence type="ECO:0000256" key="8">
    <source>
        <dbReference type="SAM" id="MobiDB-lite"/>
    </source>
</evidence>
<keyword evidence="2" id="KW-0596">Phosphopantetheine</keyword>
<dbReference type="CDD" id="cd08952">
    <property type="entry name" value="KR_1_SDR_x"/>
    <property type="match status" value="1"/>
</dbReference>
<dbReference type="Gene3D" id="3.30.70.3290">
    <property type="match status" value="1"/>
</dbReference>
<reference evidence="11 12" key="1">
    <citation type="submission" date="2017-06" db="EMBL/GenBank/DDBJ databases">
        <authorList>
            <person name="Kim H.J."/>
            <person name="Triplett B.A."/>
        </authorList>
    </citation>
    <scope>NUCLEOTIDE SEQUENCE [LARGE SCALE GENOMIC DNA]</scope>
    <source>
        <strain evidence="11">FRACA_ARgP5</strain>
    </source>
</reference>
<dbReference type="InterPro" id="IPR015083">
    <property type="entry name" value="NorB/c/GfsB-D-like_docking"/>
</dbReference>
<evidence type="ECO:0000256" key="2">
    <source>
        <dbReference type="ARBA" id="ARBA00022450"/>
    </source>
</evidence>
<dbReference type="PROSITE" id="PS50075">
    <property type="entry name" value="CARRIER"/>
    <property type="match status" value="1"/>
</dbReference>
<dbReference type="PROSITE" id="PS00606">
    <property type="entry name" value="KS3_1"/>
    <property type="match status" value="1"/>
</dbReference>
<dbReference type="SMART" id="SM00823">
    <property type="entry name" value="PKS_PP"/>
    <property type="match status" value="1"/>
</dbReference>
<dbReference type="InterPro" id="IPR013968">
    <property type="entry name" value="PKS_KR"/>
</dbReference>
<dbReference type="InterPro" id="IPR009081">
    <property type="entry name" value="PP-bd_ACP"/>
</dbReference>
<keyword evidence="5" id="KW-0045">Antibiotic biosynthesis</keyword>
<dbReference type="RefSeq" id="WP_101833422.1">
    <property type="nucleotide sequence ID" value="NZ_FZMO01000335.1"/>
</dbReference>
<feature type="compositionally biased region" description="Low complexity" evidence="8">
    <location>
        <begin position="1443"/>
        <end position="1456"/>
    </location>
</feature>
<dbReference type="InterPro" id="IPR036736">
    <property type="entry name" value="ACP-like_sf"/>
</dbReference>
<dbReference type="PANTHER" id="PTHR43775:SF51">
    <property type="entry name" value="INACTIVE PHENOLPHTHIOCEROL SYNTHESIS POLYKETIDE SYNTHASE TYPE I PKS1-RELATED"/>
    <property type="match status" value="1"/>
</dbReference>
<dbReference type="SUPFAM" id="SSF51735">
    <property type="entry name" value="NAD(P)-binding Rossmann-fold domains"/>
    <property type="match status" value="2"/>
</dbReference>
<dbReference type="Pfam" id="PF00698">
    <property type="entry name" value="Acyl_transf_1"/>
    <property type="match status" value="1"/>
</dbReference>
<dbReference type="Pfam" id="PF08990">
    <property type="entry name" value="Docking"/>
    <property type="match status" value="1"/>
</dbReference>
<dbReference type="Pfam" id="PF00975">
    <property type="entry name" value="Thioesterase"/>
    <property type="match status" value="1"/>
</dbReference>
<dbReference type="GO" id="GO:0031177">
    <property type="term" value="F:phosphopantetheine binding"/>
    <property type="evidence" value="ECO:0007669"/>
    <property type="project" value="InterPro"/>
</dbReference>
<evidence type="ECO:0000256" key="5">
    <source>
        <dbReference type="ARBA" id="ARBA00023194"/>
    </source>
</evidence>
<dbReference type="InterPro" id="IPR036291">
    <property type="entry name" value="NAD(P)-bd_dom_sf"/>
</dbReference>
<dbReference type="Gene3D" id="3.40.366.10">
    <property type="entry name" value="Malonyl-Coenzyme A Acyl Carrier Protein, domain 2"/>
    <property type="match status" value="1"/>
</dbReference>
<dbReference type="PROSITE" id="PS52004">
    <property type="entry name" value="KS3_2"/>
    <property type="match status" value="1"/>
</dbReference>
<dbReference type="CDD" id="cd00833">
    <property type="entry name" value="PKS"/>
    <property type="match status" value="1"/>
</dbReference>
<dbReference type="InterPro" id="IPR041618">
    <property type="entry name" value="PKS_DE"/>
</dbReference>
<dbReference type="EMBL" id="FZMO01000335">
    <property type="protein sequence ID" value="SNQ50069.1"/>
    <property type="molecule type" value="Genomic_DNA"/>
</dbReference>
<comment type="cofactor">
    <cofactor evidence="1">
        <name>pantetheine 4'-phosphate</name>
        <dbReference type="ChEBI" id="CHEBI:47942"/>
    </cofactor>
</comment>
<dbReference type="InterPro" id="IPR014030">
    <property type="entry name" value="Ketoacyl_synth_N"/>
</dbReference>
<dbReference type="InterPro" id="IPR016035">
    <property type="entry name" value="Acyl_Trfase/lysoPLipase"/>
</dbReference>
<dbReference type="InterPro" id="IPR020841">
    <property type="entry name" value="PKS_Beta-ketoAc_synthase_dom"/>
</dbReference>
<dbReference type="SMART" id="SM00822">
    <property type="entry name" value="PKS_KR"/>
    <property type="match status" value="1"/>
</dbReference>
<evidence type="ECO:0000313" key="12">
    <source>
        <dbReference type="Proteomes" id="UP000234331"/>
    </source>
</evidence>
<dbReference type="GO" id="GO:0033068">
    <property type="term" value="P:macrolide biosynthetic process"/>
    <property type="evidence" value="ECO:0007669"/>
    <property type="project" value="UniProtKB-ARBA"/>
</dbReference>
<dbReference type="Pfam" id="PF02801">
    <property type="entry name" value="Ketoacyl-synt_C"/>
    <property type="match status" value="1"/>
</dbReference>
<keyword evidence="7" id="KW-0012">Acyltransferase</keyword>
<dbReference type="InterPro" id="IPR029058">
    <property type="entry name" value="AB_hydrolase_fold"/>
</dbReference>
<dbReference type="SUPFAM" id="SSF53901">
    <property type="entry name" value="Thiolase-like"/>
    <property type="match status" value="1"/>
</dbReference>
<keyword evidence="6" id="KW-0511">Multifunctional enzyme</keyword>
<dbReference type="Pfam" id="PF08659">
    <property type="entry name" value="KR"/>
    <property type="match status" value="1"/>
</dbReference>
<dbReference type="PANTHER" id="PTHR43775">
    <property type="entry name" value="FATTY ACID SYNTHASE"/>
    <property type="match status" value="1"/>
</dbReference>
<dbReference type="SMART" id="SM00827">
    <property type="entry name" value="PKS_AT"/>
    <property type="match status" value="1"/>
</dbReference>
<dbReference type="InterPro" id="IPR001031">
    <property type="entry name" value="Thioesterase"/>
</dbReference>
<dbReference type="GO" id="GO:0006633">
    <property type="term" value="P:fatty acid biosynthetic process"/>
    <property type="evidence" value="ECO:0007669"/>
    <property type="project" value="InterPro"/>
</dbReference>
<dbReference type="SUPFAM" id="SSF52151">
    <property type="entry name" value="FabD/lysophospholipase-like"/>
    <property type="match status" value="1"/>
</dbReference>
<accession>A0A2I2KWN1</accession>
<dbReference type="InterPro" id="IPR020802">
    <property type="entry name" value="TesA-like"/>
</dbReference>
<dbReference type="Pfam" id="PF00109">
    <property type="entry name" value="ketoacyl-synt"/>
    <property type="match status" value="1"/>
</dbReference>
<sequence>MSDDQRLRNYLRRATVELHETRQRLREEQERRHEPIAIVAMASRHPGGARSPEDLWQLVINETDAISEFPTDRNWDLGSLYDPDPDQPGTSYVRTGGFLYDAGDFDPEFFGISPREAVAIDPQQRLLLETTWEALERAGIDPEGLRGSRTGVFFGTSTQDYGTNLASLPLDIETYRMTGVAASVLSGRVAYTFGLEGPAVTVDTACSSSLVALHLAVQSLRQEESSLALVGGVSVLTTPAGWVYFSRQRGLAPDGRCKPFAAAADGTAWGEGVGVLVVERLSDARRLGHPVLALVRGTAVNQDGASNGLSAPNGPSQQRVIRAALANAGVRPNQVDAVEAHGTGTTLGDPIEAQALLATYGQQRPADRPLWLGSIKSNVGHTGAAAGITGVIKMVLAMQHGVLPRTLHVDAPSPHVDWSAGAVSLLTAAAPWPDTGEARRCGVSAFGVSGTNSHVILEQAPRPESADAVLDAEADGVVATGGTGVEGAGTAEADADPGVRPYLVSARGEGALRAQAAQLRGFVATRTDLAPEEIATALASSRGRLDHRAVILAADRAGLLSRLGELARGEHTDGVVTGVRGDWRRGPVFVFPGQGSQWAGMVAELPASSPAFRHQWRQCAQALAPHVDWSLDAAAADAALLRRVDVVQPVLWAVQVSLAALWRSFGVEPAAVIGHSQGELAAAVVAGGLSVADGARAVALRSRLLADIAGQGGMVSVARSEVEVRALLTRWEGSLDVAAVNGPSSVTVAGDADACDDLVVLCESRQIRARRVQVDYASHTPQVEAIRERLVEALAPLAPVSSSVPFYSTVTAGLLDTAGLDAHYWYRNLREPVALDRTTRALAAAGFRVFVEPSAHPVLTTSVEEAVEETVGAAAGLVVGSLRRGDGGLDRFLASVAELFVRGVPVDWLPVLPPGGPRRLDLPTYAFQRRRFWLDGPAESATSSARSFAAAPARGPAGDPAEAEFWAAVEREDGATTATILGTEPAALPDHVLTALRGWRRERRRRGRIDSWRYQQRWQALSEAGPAVLAGTWLVAHDGSDTTAPLAAEVADILAVHGARVTQVTATAGGDRAALAERLREAGAEGAAGIVSLLAVNESDDPGEPGIPIGLTATLLLVQALVDAASAATLWLVTQGAVAVGPSDPLTHPLRSLVWGLARGITAEHPGLWGGLVDLPAVLDGRTGSRLAGVFAARARLDAAARTGDALGRPGDAAGQAAGDAAEDEVALRGTGAFARRLVSAPLTATAPESPWRPDGAVLVTDGTSPLGSGTALWLAREGARHLVLTVPDGADPAAADGLRDQLTELGVTSTVVAVDLADPEAVAAVLATPTGHRLTAVFHTAQLLDEGPLDAFGPQRLAHVVRTKAVAARNLDELTRPLDLSAFVLFSSAAATLGGLGLGAFGAANAYLDALAEHRRGAGLPATAIAWAAWSERAASTHPIDGADGADATNTTDATRVASPTDAGDAGDASDEEGRLARLRRRGFAAIAPALALHALGEVLDHRESAILIAEVDWERLAGGRVALGGPRSLLRGIAEVERLRREWEPGADTAAASVRVSARQLAGLAAAEQDRLLLELVRTEIATVLGHAAPHQVQAQRGLLELGFDSLTTVELRNRLGAATGLRLPARLMVDVPTPQALARHLRQQLVGGQSDGLDTRLADDAGLTANAGLAGGRDPAGEAADEDLGEAAAIPRQEAGPASSAARVSAAAGTSSQDMISTLFRRAQELGRATEFTELIMKAAQFRPTFDRPEPAEAPGVIRLAEGREQPALICVPTVLATTGPYQFARFAAHFVGSADVWTLSLPGYRDGQRLPSSLAAVVEASVDALLATVDGSAFVLVGYSSGALLAHSIARRLEEMARGPAAVVLLDPYRTGGGALERIGPAVLDGMAAQLGELTPADEFRITAMGGYLRLLADWQVSGLRAPTLLVRATQPLPAWAPDTAWRAHWDGADAVTDVPGDHFSVLDAHAGAAARAVQHWLGQILVTRS</sequence>
<dbReference type="GO" id="GO:0004312">
    <property type="term" value="F:fatty acid synthase activity"/>
    <property type="evidence" value="ECO:0007669"/>
    <property type="project" value="TreeGrafter"/>
</dbReference>
<dbReference type="InterPro" id="IPR014031">
    <property type="entry name" value="Ketoacyl_synth_C"/>
</dbReference>
<feature type="region of interest" description="Disordered" evidence="8">
    <location>
        <begin position="1439"/>
        <end position="1472"/>
    </location>
</feature>
<evidence type="ECO:0000313" key="11">
    <source>
        <dbReference type="EMBL" id="SNQ50069.1"/>
    </source>
</evidence>
<dbReference type="Gene3D" id="1.10.1200.10">
    <property type="entry name" value="ACP-like"/>
    <property type="match status" value="1"/>
</dbReference>
<dbReference type="InterPro" id="IPR032821">
    <property type="entry name" value="PKS_assoc"/>
</dbReference>
<dbReference type="InterPro" id="IPR050091">
    <property type="entry name" value="PKS_NRPS_Biosynth_Enz"/>
</dbReference>
<dbReference type="Gene3D" id="3.40.50.720">
    <property type="entry name" value="NAD(P)-binding Rossmann-like Domain"/>
    <property type="match status" value="1"/>
</dbReference>
<dbReference type="SMART" id="SM00825">
    <property type="entry name" value="PKS_KS"/>
    <property type="match status" value="1"/>
</dbReference>
<dbReference type="FunFam" id="3.40.366.10:FF:000002">
    <property type="entry name" value="Probable polyketide synthase 2"/>
    <property type="match status" value="1"/>
</dbReference>
<dbReference type="GO" id="GO:0004315">
    <property type="term" value="F:3-oxoacyl-[acyl-carrier-protein] synthase activity"/>
    <property type="evidence" value="ECO:0007669"/>
    <property type="project" value="InterPro"/>
</dbReference>
<proteinExistence type="predicted"/>
<dbReference type="NCBIfam" id="NF045894">
    <property type="entry name" value="PKS_plus_SDR"/>
    <property type="match status" value="1"/>
</dbReference>
<dbReference type="FunFam" id="3.40.47.10:FF:000019">
    <property type="entry name" value="Polyketide synthase type I"/>
    <property type="match status" value="1"/>
</dbReference>
<evidence type="ECO:0000256" key="3">
    <source>
        <dbReference type="ARBA" id="ARBA00022553"/>
    </source>
</evidence>
<dbReference type="InterPro" id="IPR020806">
    <property type="entry name" value="PKS_PP-bd"/>
</dbReference>
<dbReference type="Pfam" id="PF00550">
    <property type="entry name" value="PP-binding"/>
    <property type="match status" value="1"/>
</dbReference>
<dbReference type="Proteomes" id="UP000234331">
    <property type="component" value="Unassembled WGS sequence"/>
</dbReference>
<dbReference type="Pfam" id="PF18369">
    <property type="entry name" value="PKS_DE"/>
    <property type="match status" value="1"/>
</dbReference>
<keyword evidence="4" id="KW-0808">Transferase</keyword>
<feature type="domain" description="Ketosynthase family 3 (KS3)" evidence="10">
    <location>
        <begin position="33"/>
        <end position="459"/>
    </location>
</feature>
<dbReference type="InterPro" id="IPR018201">
    <property type="entry name" value="Ketoacyl_synth_AS"/>
</dbReference>
<dbReference type="Gene3D" id="3.40.47.10">
    <property type="match status" value="1"/>
</dbReference>
<dbReference type="SUPFAM" id="SSF53474">
    <property type="entry name" value="alpha/beta-Hydrolases"/>
    <property type="match status" value="1"/>
</dbReference>